<organism evidence="1 2">
    <name type="scientific">Phlebia brevispora</name>
    <dbReference type="NCBI Taxonomy" id="194682"/>
    <lineage>
        <taxon>Eukaryota</taxon>
        <taxon>Fungi</taxon>
        <taxon>Dikarya</taxon>
        <taxon>Basidiomycota</taxon>
        <taxon>Agaricomycotina</taxon>
        <taxon>Agaricomycetes</taxon>
        <taxon>Polyporales</taxon>
        <taxon>Meruliaceae</taxon>
        <taxon>Phlebia</taxon>
    </lineage>
</organism>
<dbReference type="EMBL" id="JANHOG010000014">
    <property type="protein sequence ID" value="KAJ3559683.1"/>
    <property type="molecule type" value="Genomic_DNA"/>
</dbReference>
<proteinExistence type="predicted"/>
<reference evidence="1" key="1">
    <citation type="submission" date="2022-07" db="EMBL/GenBank/DDBJ databases">
        <title>Genome Sequence of Phlebia brevispora.</title>
        <authorList>
            <person name="Buettner E."/>
        </authorList>
    </citation>
    <scope>NUCLEOTIDE SEQUENCE</scope>
    <source>
        <strain evidence="1">MPL23</strain>
    </source>
</reference>
<protein>
    <submittedName>
        <fullName evidence="1">Uncharacterized protein</fullName>
    </submittedName>
</protein>
<evidence type="ECO:0000313" key="2">
    <source>
        <dbReference type="Proteomes" id="UP001148662"/>
    </source>
</evidence>
<comment type="caution">
    <text evidence="1">The sequence shown here is derived from an EMBL/GenBank/DDBJ whole genome shotgun (WGS) entry which is preliminary data.</text>
</comment>
<evidence type="ECO:0000313" key="1">
    <source>
        <dbReference type="EMBL" id="KAJ3559683.1"/>
    </source>
</evidence>
<keyword evidence="2" id="KW-1185">Reference proteome</keyword>
<sequence>MSSNIVLPTLSKWAEQHLTNLFQATDEKSFDQAYSNFFTHNPKIVVNGQHLTSDQYKKQLWSGKGLESGAQVIFTGAVEVPIDANKPFDAGNVGLFLNATVDEKFLVLGAPESYTVTASYNLTIIQDPSLKHPTGPIRTPFDGRRVSSISKVSVDKRNPILPISVPPLEPVN</sequence>
<name>A0ACC1TF19_9APHY</name>
<gene>
    <name evidence="1" type="ORF">NM688_g197</name>
</gene>
<accession>A0ACC1TF19</accession>
<dbReference type="Proteomes" id="UP001148662">
    <property type="component" value="Unassembled WGS sequence"/>
</dbReference>